<dbReference type="GO" id="GO:0033573">
    <property type="term" value="C:high-affinity iron permease complex"/>
    <property type="evidence" value="ECO:0007669"/>
    <property type="project" value="InterPro"/>
</dbReference>
<dbReference type="EMBL" id="ACWF01000013">
    <property type="protein sequence ID" value="EHL79422.1"/>
    <property type="molecule type" value="Genomic_DNA"/>
</dbReference>
<organism evidence="7 8">
    <name type="scientific">Bacillus smithii 7_3_47FAA</name>
    <dbReference type="NCBI Taxonomy" id="665952"/>
    <lineage>
        <taxon>Bacteria</taxon>
        <taxon>Bacillati</taxon>
        <taxon>Bacillota</taxon>
        <taxon>Bacilli</taxon>
        <taxon>Bacillales</taxon>
        <taxon>Bacillaceae</taxon>
        <taxon>Bacillus</taxon>
    </lineage>
</organism>
<keyword evidence="3 6" id="KW-0812">Transmembrane</keyword>
<proteinExistence type="inferred from homology"/>
<evidence type="ECO:0000256" key="2">
    <source>
        <dbReference type="ARBA" id="ARBA00008333"/>
    </source>
</evidence>
<comment type="similarity">
    <text evidence="2">Belongs to the oxidase-dependent Fe transporter (OFeT) (TC 9.A.10.1) family.</text>
</comment>
<sequence length="583" mass="65300">MKRSHIIIVVIGILVCFLKISPAYAEKGYDELYVPIGDALTHTQSSADWDVIQKDIQQFEQEWNTLQKPSGKQVKRINQELEKAKKALHEKNAGDLRHALSALSSQLILLEEQQSKGNKEEEKDKVRQLQPMMEQMKTLIESKKWEQAYNQYRQFETVWNREAEMVVRQQSVASYGEIEKNMSFLRIALTQEPVDQKKATDSLQSLKQSVDDFLSGKASAKTNSKEYTLSDLNRLLKDSVQEIQKDDKSKAVSSLNEVLTIWPMVEGEVQTRDAALYNDMETKVPAAVSILSSNSGDIHKAEAIINDLHSRLESLMKQTSYSIWDAALILLREGMEALLVIAALVAFLKKTNQAEKQKWIWGGAGTGILASVLFAVVLSLAFSKMTGASSREYIEGFAGIAAVVMMLTVGAWLHNKSNVRQWNQYIQQQMNQALEGGRLWTMSLISFLAIFREGAETIIFYVGMAPSMSVGRLLAGIGIALVILFIVGFLIIHFSVKIPVRPFFLVATVLIYFLSFKILGVSVHALQVAKLLPAHTLASLPNIEWIGFYPTMETILPQIVLVVLIAGAAYWVEKSNRKSEKAA</sequence>
<dbReference type="RefSeq" id="WP_003352618.1">
    <property type="nucleotide sequence ID" value="NZ_JH414740.1"/>
</dbReference>
<comment type="subcellular location">
    <subcellularLocation>
        <location evidence="1">Membrane</location>
        <topology evidence="1">Multi-pass membrane protein</topology>
    </subcellularLocation>
</comment>
<protein>
    <submittedName>
        <fullName evidence="7">FTR1 family protein</fullName>
    </submittedName>
</protein>
<dbReference type="InterPro" id="IPR004923">
    <property type="entry name" value="FTR1/Fip1/EfeU"/>
</dbReference>
<dbReference type="PANTHER" id="PTHR31632:SF2">
    <property type="entry name" value="PLASMA MEMBRANE IRON PERMEASE"/>
    <property type="match status" value="1"/>
</dbReference>
<dbReference type="AlphaFoldDB" id="G9QHF1"/>
<evidence type="ECO:0000256" key="3">
    <source>
        <dbReference type="ARBA" id="ARBA00022692"/>
    </source>
</evidence>
<dbReference type="Proteomes" id="UP000011747">
    <property type="component" value="Unassembled WGS sequence"/>
</dbReference>
<dbReference type="PATRIC" id="fig|665952.3.peg.342"/>
<keyword evidence="5 6" id="KW-0472">Membrane</keyword>
<feature type="transmembrane region" description="Helical" evidence="6">
    <location>
        <begin position="503"/>
        <end position="526"/>
    </location>
</feature>
<dbReference type="HOGENOM" id="CLU_023979_0_0_9"/>
<keyword evidence="8" id="KW-1185">Reference proteome</keyword>
<evidence type="ECO:0000256" key="1">
    <source>
        <dbReference type="ARBA" id="ARBA00004141"/>
    </source>
</evidence>
<evidence type="ECO:0000313" key="7">
    <source>
        <dbReference type="EMBL" id="EHL79422.1"/>
    </source>
</evidence>
<feature type="transmembrane region" description="Helical" evidence="6">
    <location>
        <begin position="321"/>
        <end position="347"/>
    </location>
</feature>
<feature type="transmembrane region" description="Helical" evidence="6">
    <location>
        <begin position="439"/>
        <end position="461"/>
    </location>
</feature>
<evidence type="ECO:0000256" key="4">
    <source>
        <dbReference type="ARBA" id="ARBA00022989"/>
    </source>
</evidence>
<feature type="transmembrane region" description="Helical" evidence="6">
    <location>
        <begin position="546"/>
        <end position="572"/>
    </location>
</feature>
<dbReference type="GO" id="GO:0015093">
    <property type="term" value="F:ferrous iron transmembrane transporter activity"/>
    <property type="evidence" value="ECO:0007669"/>
    <property type="project" value="TreeGrafter"/>
</dbReference>
<evidence type="ECO:0000256" key="6">
    <source>
        <dbReference type="SAM" id="Phobius"/>
    </source>
</evidence>
<reference evidence="7 8" key="1">
    <citation type="submission" date="2011-09" db="EMBL/GenBank/DDBJ databases">
        <title>The Genome Sequence of Bacillus smithii 7_3_47FAA.</title>
        <authorList>
            <consortium name="The Broad Institute Genome Sequencing Platform"/>
            <person name="Earl A."/>
            <person name="Ward D."/>
            <person name="Feldgarden M."/>
            <person name="Gevers D."/>
            <person name="Daigneault M."/>
            <person name="Strauss J."/>
            <person name="Allen-Vercoe E."/>
            <person name="Young S.K."/>
            <person name="Zeng Q."/>
            <person name="Gargeya S."/>
            <person name="Fitzgerald M."/>
            <person name="Haas B."/>
            <person name="Abouelleil A."/>
            <person name="Alvarado L."/>
            <person name="Arachchi H.M."/>
            <person name="Berlin A."/>
            <person name="Brown A."/>
            <person name="Chapman S.B."/>
            <person name="Chen Z."/>
            <person name="Dunbar C."/>
            <person name="Freedman E."/>
            <person name="Gearin G."/>
            <person name="Goldberg J."/>
            <person name="Griggs A."/>
            <person name="Gujja S."/>
            <person name="Heiman D."/>
            <person name="Howarth C."/>
            <person name="Larson L."/>
            <person name="Lui A."/>
            <person name="MacDonald P.J.P."/>
            <person name="Montmayeur A."/>
            <person name="Murphy C."/>
            <person name="Neiman D."/>
            <person name="Pearson M."/>
            <person name="Priest M."/>
            <person name="Roberts A."/>
            <person name="Saif S."/>
            <person name="Shea T."/>
            <person name="Shenoy N."/>
            <person name="Sisk P."/>
            <person name="Stolte C."/>
            <person name="Sykes S."/>
            <person name="Wortman J."/>
            <person name="Nusbaum C."/>
            <person name="Birren B."/>
        </authorList>
    </citation>
    <scope>NUCLEOTIDE SEQUENCE [LARGE SCALE GENOMIC DNA]</scope>
    <source>
        <strain evidence="7 8">7_3_47FAA</strain>
    </source>
</reference>
<dbReference type="Pfam" id="PF03239">
    <property type="entry name" value="FTR1"/>
    <property type="match status" value="1"/>
</dbReference>
<accession>G9QHF1</accession>
<evidence type="ECO:0000256" key="5">
    <source>
        <dbReference type="ARBA" id="ARBA00023136"/>
    </source>
</evidence>
<feature type="transmembrane region" description="Helical" evidence="6">
    <location>
        <begin position="473"/>
        <end position="496"/>
    </location>
</feature>
<keyword evidence="4 6" id="KW-1133">Transmembrane helix</keyword>
<comment type="caution">
    <text evidence="7">The sequence shown here is derived from an EMBL/GenBank/DDBJ whole genome shotgun (WGS) entry which is preliminary data.</text>
</comment>
<evidence type="ECO:0000313" key="8">
    <source>
        <dbReference type="Proteomes" id="UP000011747"/>
    </source>
</evidence>
<name>G9QHF1_9BACI</name>
<dbReference type="PANTHER" id="PTHR31632">
    <property type="entry name" value="IRON TRANSPORTER FTH1"/>
    <property type="match status" value="1"/>
</dbReference>
<feature type="transmembrane region" description="Helical" evidence="6">
    <location>
        <begin position="393"/>
        <end position="413"/>
    </location>
</feature>
<feature type="transmembrane region" description="Helical" evidence="6">
    <location>
        <begin position="359"/>
        <end position="381"/>
    </location>
</feature>
<gene>
    <name evidence="7" type="ORF">HMPREF1015_01210</name>
</gene>